<feature type="transmembrane region" description="Helical" evidence="1">
    <location>
        <begin position="29"/>
        <end position="50"/>
    </location>
</feature>
<keyword evidence="1" id="KW-0472">Membrane</keyword>
<keyword evidence="3" id="KW-1185">Reference proteome</keyword>
<dbReference type="Proteomes" id="UP001059480">
    <property type="component" value="Unassembled WGS sequence"/>
</dbReference>
<evidence type="ECO:0000256" key="1">
    <source>
        <dbReference type="SAM" id="Phobius"/>
    </source>
</evidence>
<reference evidence="2" key="3">
    <citation type="journal article" date="2023" name="Microbiol. Resour. Announc.">
        <title>Draft Genome Sequence of Granulicatella sp. Strain S8, Isolated from a Marine Fish, Seriola quinqueradiata.</title>
        <authorList>
            <person name="Lee M."/>
            <person name="Farooq A."/>
            <person name="Jeong J.B."/>
            <person name="Jung M.Y."/>
        </authorList>
    </citation>
    <scope>NUCLEOTIDE SEQUENCE</scope>
    <source>
        <strain evidence="2">S8</strain>
    </source>
</reference>
<organism evidence="2 3">
    <name type="scientific">Granulicatella seriolae</name>
    <dbReference type="NCBI Taxonomy" id="2967226"/>
    <lineage>
        <taxon>Bacteria</taxon>
        <taxon>Bacillati</taxon>
        <taxon>Bacillota</taxon>
        <taxon>Bacilli</taxon>
        <taxon>Lactobacillales</taxon>
        <taxon>Carnobacteriaceae</taxon>
        <taxon>Granulicatella</taxon>
    </lineage>
</organism>
<dbReference type="RefSeq" id="WP_256945956.1">
    <property type="nucleotide sequence ID" value="NZ_JANHNZ010000016.1"/>
</dbReference>
<name>A0ABT1WQT7_9LACT</name>
<feature type="transmembrane region" description="Helical" evidence="1">
    <location>
        <begin position="5"/>
        <end position="23"/>
    </location>
</feature>
<dbReference type="EMBL" id="JANHNZ010000016">
    <property type="protein sequence ID" value="MCQ9210846.1"/>
    <property type="molecule type" value="Genomic_DNA"/>
</dbReference>
<keyword evidence="1" id="KW-0812">Transmembrane</keyword>
<reference evidence="2" key="1">
    <citation type="submission" date="2022-07" db="EMBL/GenBank/DDBJ databases">
        <authorList>
            <person name="Jung M.-Y."/>
            <person name="Lee M."/>
        </authorList>
    </citation>
    <scope>NUCLEOTIDE SEQUENCE</scope>
    <source>
        <strain evidence="2">S8</strain>
    </source>
</reference>
<reference evidence="2" key="2">
    <citation type="journal article" date="2023" name="Curr. Microbiol.">
        <title>Granulicatella seriolae sp. nov., a Novel Facultative Anaerobe Isolated from Yellowtail Marine Fish.</title>
        <authorList>
            <person name="Lee M."/>
            <person name="Choi Y.J."/>
            <person name="Farooq A."/>
            <person name="Jeong J.B."/>
            <person name="Jung M.Y."/>
        </authorList>
    </citation>
    <scope>NUCLEOTIDE SEQUENCE</scope>
    <source>
        <strain evidence="2">S8</strain>
    </source>
</reference>
<accession>A0ABT1WQT7</accession>
<evidence type="ECO:0000313" key="2">
    <source>
        <dbReference type="EMBL" id="MCQ9210846.1"/>
    </source>
</evidence>
<sequence>MRKFWLGRLVNVIVLVLVGILYYRESGTIGWYIYASAFILMVGIPISYYLEKRKQKRMNESEYMKNA</sequence>
<evidence type="ECO:0000313" key="3">
    <source>
        <dbReference type="Proteomes" id="UP001059480"/>
    </source>
</evidence>
<proteinExistence type="predicted"/>
<gene>
    <name evidence="2" type="ORF">NPA36_09895</name>
</gene>
<comment type="caution">
    <text evidence="2">The sequence shown here is derived from an EMBL/GenBank/DDBJ whole genome shotgun (WGS) entry which is preliminary data.</text>
</comment>
<protein>
    <submittedName>
        <fullName evidence="2">Uncharacterized protein</fullName>
    </submittedName>
</protein>
<keyword evidence="1" id="KW-1133">Transmembrane helix</keyword>